<sequence>MAIQSISTDGWRRHGDERRGKWQAGLPIRLSRVNDSEAEEPNADDLLPVKIDVLRVVEIGVALWVIALVVTLVIPALHRDGHDWWPWTCVAGAVLGGIGWGYLRRGRGNAAAA</sequence>
<dbReference type="OrthoDB" id="5149277at2"/>
<evidence type="ECO:0000313" key="2">
    <source>
        <dbReference type="EMBL" id="RNI25487.1"/>
    </source>
</evidence>
<feature type="transmembrane region" description="Helical" evidence="1">
    <location>
        <begin position="56"/>
        <end position="78"/>
    </location>
</feature>
<reference evidence="2 3" key="1">
    <citation type="submission" date="2018-11" db="EMBL/GenBank/DDBJ databases">
        <title>Draft genome of Simplicispira Flexivirga sp. BO-16.</title>
        <authorList>
            <person name="Im W.T."/>
        </authorList>
    </citation>
    <scope>NUCLEOTIDE SEQUENCE [LARGE SCALE GENOMIC DNA]</scope>
    <source>
        <strain evidence="2 3">BO-16</strain>
    </source>
</reference>
<proteinExistence type="predicted"/>
<keyword evidence="1" id="KW-1133">Transmembrane helix</keyword>
<organism evidence="2 3">
    <name type="scientific">Flexivirga caeni</name>
    <dbReference type="NCBI Taxonomy" id="2294115"/>
    <lineage>
        <taxon>Bacteria</taxon>
        <taxon>Bacillati</taxon>
        <taxon>Actinomycetota</taxon>
        <taxon>Actinomycetes</taxon>
        <taxon>Micrococcales</taxon>
        <taxon>Dermacoccaceae</taxon>
        <taxon>Flexivirga</taxon>
    </lineage>
</organism>
<dbReference type="Pfam" id="PF10745">
    <property type="entry name" value="DUF2530"/>
    <property type="match status" value="1"/>
</dbReference>
<dbReference type="EMBL" id="RJJQ01000001">
    <property type="protein sequence ID" value="RNI25487.1"/>
    <property type="molecule type" value="Genomic_DNA"/>
</dbReference>
<accession>A0A3M9MJX6</accession>
<dbReference type="InterPro" id="IPR019681">
    <property type="entry name" value="DUF2530"/>
</dbReference>
<gene>
    <name evidence="2" type="ORF">EFY87_00225</name>
</gene>
<keyword evidence="1" id="KW-0472">Membrane</keyword>
<keyword evidence="3" id="KW-1185">Reference proteome</keyword>
<protein>
    <submittedName>
        <fullName evidence="2">DUF2530 domain-containing protein</fullName>
    </submittedName>
</protein>
<evidence type="ECO:0000256" key="1">
    <source>
        <dbReference type="SAM" id="Phobius"/>
    </source>
</evidence>
<evidence type="ECO:0000313" key="3">
    <source>
        <dbReference type="Proteomes" id="UP000271678"/>
    </source>
</evidence>
<keyword evidence="1" id="KW-0812">Transmembrane</keyword>
<dbReference type="AlphaFoldDB" id="A0A3M9MJX6"/>
<dbReference type="Proteomes" id="UP000271678">
    <property type="component" value="Unassembled WGS sequence"/>
</dbReference>
<feature type="transmembrane region" description="Helical" evidence="1">
    <location>
        <begin position="84"/>
        <end position="103"/>
    </location>
</feature>
<comment type="caution">
    <text evidence="2">The sequence shown here is derived from an EMBL/GenBank/DDBJ whole genome shotgun (WGS) entry which is preliminary data.</text>
</comment>
<name>A0A3M9MJX6_9MICO</name>